<protein>
    <recommendedName>
        <fullName evidence="3">DUF6545 domain-containing protein</fullName>
    </recommendedName>
</protein>
<accession>A0ABX0XXC5</accession>
<dbReference type="InterPro" id="IPR046675">
    <property type="entry name" value="DUF6545"/>
</dbReference>
<dbReference type="EMBL" id="JAATVY010000007">
    <property type="protein sequence ID" value="NJC70708.1"/>
    <property type="molecule type" value="Genomic_DNA"/>
</dbReference>
<feature type="transmembrane region" description="Helical" evidence="2">
    <location>
        <begin position="176"/>
        <end position="197"/>
    </location>
</feature>
<keyword evidence="5" id="KW-1185">Reference proteome</keyword>
<feature type="region of interest" description="Disordered" evidence="1">
    <location>
        <begin position="379"/>
        <end position="402"/>
    </location>
</feature>
<feature type="transmembrane region" description="Helical" evidence="2">
    <location>
        <begin position="39"/>
        <end position="56"/>
    </location>
</feature>
<evidence type="ECO:0000256" key="2">
    <source>
        <dbReference type="SAM" id="Phobius"/>
    </source>
</evidence>
<dbReference type="NCBIfam" id="NF042915">
    <property type="entry name" value="MAB_1171c_fam"/>
    <property type="match status" value="1"/>
</dbReference>
<reference evidence="4 5" key="1">
    <citation type="submission" date="2020-03" db="EMBL/GenBank/DDBJ databases">
        <title>WGS of the type strain of Planosporangium spp.</title>
        <authorList>
            <person name="Thawai C."/>
        </authorList>
    </citation>
    <scope>NUCLEOTIDE SEQUENCE [LARGE SCALE GENOMIC DNA]</scope>
    <source>
        <strain evidence="4 5">TBRC 5610</strain>
    </source>
</reference>
<dbReference type="Pfam" id="PF20182">
    <property type="entry name" value="DUF6545"/>
    <property type="match status" value="1"/>
</dbReference>
<feature type="transmembrane region" description="Helical" evidence="2">
    <location>
        <begin position="76"/>
        <end position="96"/>
    </location>
</feature>
<keyword evidence="2" id="KW-0472">Membrane</keyword>
<feature type="domain" description="DUF6545" evidence="3">
    <location>
        <begin position="239"/>
        <end position="374"/>
    </location>
</feature>
<sequence>MSISSVYRFGTDVELIGAAALWLVLILRIPSARRSRQQRMLLFAAAGLAGSITVYLDPVSAALKGTFVFAESCGLFMNIWGVLSSALILDFVLAATSGRRARLIYLLTAAVTATLIVLNFTIAPHSGCVTSVVVPWYSPFWWLLIFTHLVATVPCAALCARYSYQAREDRSLRTGLLLLAAGFASSTLFWSVVLGFLLTRLPWLGAIFPLNIGVTAWLMTAGVSLPLMLSLYRQTWNAIALWRLWPLWRDLIESVPHVALDKPGARIRQLLGRPGSVYLRLYRVVIEIRDAMLVLSDYTGAEDVARARAHVAGCDLSEDEVDAAITACWLERARQNRANGVARGHGAAAFTAQQGDDLPSEVHSLVKVQRARRSPLVRSFISPQADAKDQPAGRVQPETTRS</sequence>
<dbReference type="Proteomes" id="UP000722989">
    <property type="component" value="Unassembled WGS sequence"/>
</dbReference>
<keyword evidence="2" id="KW-0812">Transmembrane</keyword>
<comment type="caution">
    <text evidence="4">The sequence shown here is derived from an EMBL/GenBank/DDBJ whole genome shotgun (WGS) entry which is preliminary data.</text>
</comment>
<name>A0ABX0XXC5_9ACTN</name>
<feature type="transmembrane region" description="Helical" evidence="2">
    <location>
        <begin position="103"/>
        <end position="120"/>
    </location>
</feature>
<feature type="transmembrane region" description="Helical" evidence="2">
    <location>
        <begin position="203"/>
        <end position="229"/>
    </location>
</feature>
<dbReference type="RefSeq" id="WP_167925600.1">
    <property type="nucleotide sequence ID" value="NZ_JAATVY010000007.1"/>
</dbReference>
<evidence type="ECO:0000313" key="5">
    <source>
        <dbReference type="Proteomes" id="UP000722989"/>
    </source>
</evidence>
<gene>
    <name evidence="4" type="ORF">HC031_13430</name>
</gene>
<evidence type="ECO:0000259" key="3">
    <source>
        <dbReference type="Pfam" id="PF20182"/>
    </source>
</evidence>
<dbReference type="InterPro" id="IPR050039">
    <property type="entry name" value="MAB_1171c-like"/>
</dbReference>
<organism evidence="4 5">
    <name type="scientific">Planosporangium thailandense</name>
    <dbReference type="NCBI Taxonomy" id="765197"/>
    <lineage>
        <taxon>Bacteria</taxon>
        <taxon>Bacillati</taxon>
        <taxon>Actinomycetota</taxon>
        <taxon>Actinomycetes</taxon>
        <taxon>Micromonosporales</taxon>
        <taxon>Micromonosporaceae</taxon>
        <taxon>Planosporangium</taxon>
    </lineage>
</organism>
<proteinExistence type="predicted"/>
<keyword evidence="2" id="KW-1133">Transmembrane helix</keyword>
<feature type="transmembrane region" description="Helical" evidence="2">
    <location>
        <begin position="140"/>
        <end position="164"/>
    </location>
</feature>
<feature type="transmembrane region" description="Helical" evidence="2">
    <location>
        <begin position="6"/>
        <end position="27"/>
    </location>
</feature>
<evidence type="ECO:0000256" key="1">
    <source>
        <dbReference type="SAM" id="MobiDB-lite"/>
    </source>
</evidence>
<evidence type="ECO:0000313" key="4">
    <source>
        <dbReference type="EMBL" id="NJC70708.1"/>
    </source>
</evidence>